<accession>A0A1F7YJ04</accession>
<dbReference type="AlphaFoldDB" id="A0A1F7YJ04"/>
<feature type="transmembrane region" description="Helical" evidence="1">
    <location>
        <begin position="427"/>
        <end position="448"/>
    </location>
</feature>
<feature type="transmembrane region" description="Helical" evidence="1">
    <location>
        <begin position="330"/>
        <end position="350"/>
    </location>
</feature>
<comment type="caution">
    <text evidence="2">The sequence shown here is derived from an EMBL/GenBank/DDBJ whole genome shotgun (WGS) entry which is preliminary data.</text>
</comment>
<feature type="transmembrane region" description="Helical" evidence="1">
    <location>
        <begin position="362"/>
        <end position="383"/>
    </location>
</feature>
<reference evidence="2 3" key="1">
    <citation type="journal article" date="2016" name="Nat. Commun.">
        <title>Thousands of microbial genomes shed light on interconnected biogeochemical processes in an aquifer system.</title>
        <authorList>
            <person name="Anantharaman K."/>
            <person name="Brown C.T."/>
            <person name="Hug L.A."/>
            <person name="Sharon I."/>
            <person name="Castelle C.J."/>
            <person name="Probst A.J."/>
            <person name="Thomas B.C."/>
            <person name="Singh A."/>
            <person name="Wilkins M.J."/>
            <person name="Karaoz U."/>
            <person name="Brodie E.L."/>
            <person name="Williams K.H."/>
            <person name="Hubbard S.S."/>
            <person name="Banfield J.F."/>
        </authorList>
    </citation>
    <scope>NUCLEOTIDE SEQUENCE [LARGE SCALE GENOMIC DNA]</scope>
</reference>
<keyword evidence="1" id="KW-0812">Transmembrane</keyword>
<proteinExistence type="predicted"/>
<organism evidence="2 3">
    <name type="scientific">Candidatus Woesebacteria bacterium RIFCSPHIGHO2_01_FULL_39_28</name>
    <dbReference type="NCBI Taxonomy" id="1802496"/>
    <lineage>
        <taxon>Bacteria</taxon>
        <taxon>Candidatus Woeseibacteriota</taxon>
    </lineage>
</organism>
<sequence>MVTIYQSSTPVKKTTQVIHEEEYGNSVLTSFIGKFIKTRQLHKSALSQEQTTFKVNEVLGSLAHLYERIRNVVDYKGEHVLRRNAIERIIKRLLREYGAKDTNRLAKVLLKELILARYVENNSLPTEVVNKITRIFDKYVLILSDFVKTGSGITLIAATGWLWGIASCEIEEVLDKTNTESYATLMYDWFMRYFKWEDDGVPLRDKETQIYIAIERALAKSDDEIIRYRLLLKIYPKWKEHENVDIKNFVQKFYQIYRSVEEDLHYPGRFILYRIIQKNAAIFEVLQTVIENYNGDLSELFLDEQKFEDLIKLTCKVRYKEIQKRVNRGVVRSITYIFITKVFLAFLMEIPYEFYRFGSLRYLPLTINIIIPPSLMWIIGISIRAPGDENTRYIILRLKSVIYTNKNIVPNIFSLIPVKRNRVLAKIFTYLYLALSVLVFSLVSYILLKFNFTYLGLLIFFAFLSLVLLFGFRLRFTANELKVTSDKENILTHLIDNLTLPFLRAGLFLSRGLSKINFISILLDFLIEAPLKSIIEVVGEWASFIKEKKEEVIEVPE</sequence>
<dbReference type="EMBL" id="MGGI01000005">
    <property type="protein sequence ID" value="OGM27247.1"/>
    <property type="molecule type" value="Genomic_DNA"/>
</dbReference>
<dbReference type="Proteomes" id="UP000178851">
    <property type="component" value="Unassembled WGS sequence"/>
</dbReference>
<keyword evidence="1" id="KW-1133">Transmembrane helix</keyword>
<keyword evidence="1" id="KW-0472">Membrane</keyword>
<evidence type="ECO:0000313" key="3">
    <source>
        <dbReference type="Proteomes" id="UP000178851"/>
    </source>
</evidence>
<gene>
    <name evidence="2" type="ORF">A2627_03240</name>
</gene>
<evidence type="ECO:0000256" key="1">
    <source>
        <dbReference type="SAM" id="Phobius"/>
    </source>
</evidence>
<evidence type="ECO:0000313" key="2">
    <source>
        <dbReference type="EMBL" id="OGM27247.1"/>
    </source>
</evidence>
<name>A0A1F7YJ04_9BACT</name>
<feature type="transmembrane region" description="Helical" evidence="1">
    <location>
        <begin position="454"/>
        <end position="472"/>
    </location>
</feature>
<protein>
    <submittedName>
        <fullName evidence="2">Uncharacterized protein</fullName>
    </submittedName>
</protein>